<dbReference type="EMBL" id="JARTCD010000039">
    <property type="protein sequence ID" value="KAJ8656536.1"/>
    <property type="molecule type" value="Genomic_DNA"/>
</dbReference>
<keyword evidence="2" id="KW-0812">Transmembrane</keyword>
<evidence type="ECO:0000256" key="1">
    <source>
        <dbReference type="SAM" id="MobiDB-lite"/>
    </source>
</evidence>
<sequence length="108" mass="12256">MVNLGAFIAAFCALWPLILGAAILILLIAFIILRPIVNDYRLCCYFDISFCMYHVGSFFRWTTSSCRQKHGDQDNDDDGPGLPVYQQEPKQEMNQLTRPPPAVIMTTK</sequence>
<name>A0AAD7V100_9FUNG</name>
<comment type="caution">
    <text evidence="3">The sequence shown here is derived from an EMBL/GenBank/DDBJ whole genome shotgun (WGS) entry which is preliminary data.</text>
</comment>
<dbReference type="GeneID" id="83215266"/>
<dbReference type="AlphaFoldDB" id="A0AAD7V100"/>
<protein>
    <submittedName>
        <fullName evidence="3">Uncharacterized protein</fullName>
    </submittedName>
</protein>
<keyword evidence="2" id="KW-0472">Membrane</keyword>
<keyword evidence="2" id="KW-1133">Transmembrane helix</keyword>
<dbReference type="RefSeq" id="XP_058341449.1">
    <property type="nucleotide sequence ID" value="XM_058487871.1"/>
</dbReference>
<feature type="transmembrane region" description="Helical" evidence="2">
    <location>
        <begin position="6"/>
        <end position="33"/>
    </location>
</feature>
<gene>
    <name evidence="3" type="ORF">O0I10_007859</name>
</gene>
<evidence type="ECO:0000256" key="2">
    <source>
        <dbReference type="SAM" id="Phobius"/>
    </source>
</evidence>
<evidence type="ECO:0000313" key="4">
    <source>
        <dbReference type="Proteomes" id="UP001234581"/>
    </source>
</evidence>
<feature type="region of interest" description="Disordered" evidence="1">
    <location>
        <begin position="66"/>
        <end position="108"/>
    </location>
</feature>
<proteinExistence type="predicted"/>
<keyword evidence="4" id="KW-1185">Reference proteome</keyword>
<reference evidence="3 4" key="1">
    <citation type="submission" date="2023-03" db="EMBL/GenBank/DDBJ databases">
        <title>Genome sequence of Lichtheimia ornata CBS 291.66.</title>
        <authorList>
            <person name="Mohabir J.T."/>
            <person name="Shea T.P."/>
            <person name="Kurbessoian T."/>
            <person name="Berby B."/>
            <person name="Fontaine J."/>
            <person name="Livny J."/>
            <person name="Gnirke A."/>
            <person name="Stajich J.E."/>
            <person name="Cuomo C.A."/>
        </authorList>
    </citation>
    <scope>NUCLEOTIDE SEQUENCE [LARGE SCALE GENOMIC DNA]</scope>
    <source>
        <strain evidence="3">CBS 291.66</strain>
    </source>
</reference>
<evidence type="ECO:0000313" key="3">
    <source>
        <dbReference type="EMBL" id="KAJ8656536.1"/>
    </source>
</evidence>
<accession>A0AAD7V100</accession>
<dbReference type="Proteomes" id="UP001234581">
    <property type="component" value="Unassembled WGS sequence"/>
</dbReference>
<organism evidence="3 4">
    <name type="scientific">Lichtheimia ornata</name>
    <dbReference type="NCBI Taxonomy" id="688661"/>
    <lineage>
        <taxon>Eukaryota</taxon>
        <taxon>Fungi</taxon>
        <taxon>Fungi incertae sedis</taxon>
        <taxon>Mucoromycota</taxon>
        <taxon>Mucoromycotina</taxon>
        <taxon>Mucoromycetes</taxon>
        <taxon>Mucorales</taxon>
        <taxon>Lichtheimiaceae</taxon>
        <taxon>Lichtheimia</taxon>
    </lineage>
</organism>